<dbReference type="EMBL" id="CP144748">
    <property type="protein sequence ID" value="WVZ69473.1"/>
    <property type="molecule type" value="Genomic_DNA"/>
</dbReference>
<proteinExistence type="predicted"/>
<dbReference type="AlphaFoldDB" id="A0AAQ3T9S2"/>
<name>A0AAQ3T9S2_PASNO</name>
<evidence type="ECO:0000313" key="2">
    <source>
        <dbReference type="Proteomes" id="UP001341281"/>
    </source>
</evidence>
<dbReference type="Proteomes" id="UP001341281">
    <property type="component" value="Chromosome 04"/>
</dbReference>
<keyword evidence="2" id="KW-1185">Reference proteome</keyword>
<protein>
    <submittedName>
        <fullName evidence="1">Uncharacterized protein</fullName>
    </submittedName>
</protein>
<evidence type="ECO:0000313" key="1">
    <source>
        <dbReference type="EMBL" id="WVZ69473.1"/>
    </source>
</evidence>
<reference evidence="1 2" key="1">
    <citation type="submission" date="2024-02" db="EMBL/GenBank/DDBJ databases">
        <title>High-quality chromosome-scale genome assembly of Pensacola bahiagrass (Paspalum notatum Flugge var. saurae).</title>
        <authorList>
            <person name="Vega J.M."/>
            <person name="Podio M."/>
            <person name="Orjuela J."/>
            <person name="Siena L.A."/>
            <person name="Pessino S.C."/>
            <person name="Combes M.C."/>
            <person name="Mariac C."/>
            <person name="Albertini E."/>
            <person name="Pupilli F."/>
            <person name="Ortiz J.P.A."/>
            <person name="Leblanc O."/>
        </authorList>
    </citation>
    <scope>NUCLEOTIDE SEQUENCE [LARGE SCALE GENOMIC DNA]</scope>
    <source>
        <strain evidence="1">R1</strain>
        <tissue evidence="1">Leaf</tissue>
    </source>
</reference>
<gene>
    <name evidence="1" type="ORF">U9M48_018249</name>
</gene>
<accession>A0AAQ3T9S2</accession>
<organism evidence="1 2">
    <name type="scientific">Paspalum notatum var. saurae</name>
    <dbReference type="NCBI Taxonomy" id="547442"/>
    <lineage>
        <taxon>Eukaryota</taxon>
        <taxon>Viridiplantae</taxon>
        <taxon>Streptophyta</taxon>
        <taxon>Embryophyta</taxon>
        <taxon>Tracheophyta</taxon>
        <taxon>Spermatophyta</taxon>
        <taxon>Magnoliopsida</taxon>
        <taxon>Liliopsida</taxon>
        <taxon>Poales</taxon>
        <taxon>Poaceae</taxon>
        <taxon>PACMAD clade</taxon>
        <taxon>Panicoideae</taxon>
        <taxon>Andropogonodae</taxon>
        <taxon>Paspaleae</taxon>
        <taxon>Paspalinae</taxon>
        <taxon>Paspalum</taxon>
    </lineage>
</organism>
<sequence length="110" mass="11836">MFLCSPWCSPKERRRPAMILPWGRRSWGKGKGPALAHPVEQRGAHGELAVAGNTREPAAAWRHMAAQAQATPHGLRADLQSTGSKVVAVLSCKGMTKFVPPMAGDLKTPN</sequence>